<dbReference type="InterPro" id="IPR010982">
    <property type="entry name" value="Lambda_DNA-bd_dom_sf"/>
</dbReference>
<dbReference type="InterPro" id="IPR019734">
    <property type="entry name" value="TPR_rpt"/>
</dbReference>
<dbReference type="InterPro" id="IPR001387">
    <property type="entry name" value="Cro/C1-type_HTH"/>
</dbReference>
<dbReference type="PANTHER" id="PTHR37038">
    <property type="entry name" value="TRANSCRIPTIONAL REGULATOR-RELATED"/>
    <property type="match status" value="1"/>
</dbReference>
<dbReference type="AlphaFoldDB" id="A0A073JNX6"/>
<feature type="domain" description="HTH cro/C1-type" evidence="1">
    <location>
        <begin position="8"/>
        <end position="61"/>
    </location>
</feature>
<dbReference type="InterPro" id="IPR053163">
    <property type="entry name" value="HTH-type_regulator_Rgg"/>
</dbReference>
<organism evidence="2 3">
    <name type="scientific">Limosilactobacillus reuteri</name>
    <name type="common">Lactobacillus reuteri</name>
    <dbReference type="NCBI Taxonomy" id="1598"/>
    <lineage>
        <taxon>Bacteria</taxon>
        <taxon>Bacillati</taxon>
        <taxon>Bacillota</taxon>
        <taxon>Bacilli</taxon>
        <taxon>Lactobacillales</taxon>
        <taxon>Lactobacillaceae</taxon>
        <taxon>Limosilactobacillus</taxon>
    </lineage>
</organism>
<dbReference type="Pfam" id="PF13181">
    <property type="entry name" value="TPR_8"/>
    <property type="match status" value="2"/>
</dbReference>
<dbReference type="SUPFAM" id="SSF47413">
    <property type="entry name" value="lambda repressor-like DNA-binding domains"/>
    <property type="match status" value="1"/>
</dbReference>
<dbReference type="RefSeq" id="WP_035155221.1">
    <property type="nucleotide sequence ID" value="NZ_CP102425.1"/>
</dbReference>
<dbReference type="SMART" id="SM00530">
    <property type="entry name" value="HTH_XRE"/>
    <property type="match status" value="1"/>
</dbReference>
<dbReference type="GO" id="GO:0003677">
    <property type="term" value="F:DNA binding"/>
    <property type="evidence" value="ECO:0007669"/>
    <property type="project" value="InterPro"/>
</dbReference>
<gene>
    <name evidence="2" type="ORF">LR3_03205</name>
</gene>
<dbReference type="Proteomes" id="UP000027731">
    <property type="component" value="Unassembled WGS sequence"/>
</dbReference>
<evidence type="ECO:0000313" key="3">
    <source>
        <dbReference type="Proteomes" id="UP000027731"/>
    </source>
</evidence>
<evidence type="ECO:0000259" key="1">
    <source>
        <dbReference type="PROSITE" id="PS50943"/>
    </source>
</evidence>
<dbReference type="Gene3D" id="1.25.40.10">
    <property type="entry name" value="Tetratricopeptide repeat domain"/>
    <property type="match status" value="1"/>
</dbReference>
<evidence type="ECO:0000313" key="2">
    <source>
        <dbReference type="EMBL" id="KEK14814.1"/>
    </source>
</evidence>
<dbReference type="EMBL" id="JOSX01000020">
    <property type="protein sequence ID" value="KEK14814.1"/>
    <property type="molecule type" value="Genomic_DNA"/>
</dbReference>
<dbReference type="SMART" id="SM00028">
    <property type="entry name" value="TPR"/>
    <property type="match status" value="4"/>
</dbReference>
<reference evidence="2 3" key="1">
    <citation type="submission" date="2014-06" db="EMBL/GenBank/DDBJ databases">
        <title>Genetic determinant of reutericyclin biosynthesis of Lactobacillus reuteri.</title>
        <authorList>
            <person name="Lin X."/>
            <person name="Duar R."/>
            <person name="Walter J."/>
            <person name="Gaenzle M."/>
        </authorList>
    </citation>
    <scope>NUCLEOTIDE SEQUENCE [LARGE SCALE GENOMIC DNA]</scope>
    <source>
        <strain evidence="2 3">LTH2584</strain>
    </source>
</reference>
<dbReference type="PANTHER" id="PTHR37038:SF14">
    <property type="entry name" value="TRANSCRIPTIONAL ACTIVATOR"/>
    <property type="match status" value="1"/>
</dbReference>
<dbReference type="CDD" id="cd00093">
    <property type="entry name" value="HTH_XRE"/>
    <property type="match status" value="1"/>
</dbReference>
<name>A0A073JNX6_LIMRT</name>
<accession>A0A073JNX6</accession>
<sequence length="281" mass="31845">MRLRGDVLKQIRRKRGLSQTALAEGICTQATISLMEKQNRLPKMDILTAICERLNISSDRIVENEVSGINETFNQIVDNLISRNFEDASALLKKVHVKNLESDFDKQRYYYLVGMVQVENNQIDEAIFNFELVLTQFATTSANIYLAMTTAGMALAYLKRGDKERAARLTNRSVKLIDNKKLIGSLHQWASIDCQIAALYLQLEDPDNAIEVANKGIELCREHDSLFLLDELYLCIGRSYILKNDKEEAKKALKIAESLSIARNGSVTEDTILLELKNLEI</sequence>
<dbReference type="PROSITE" id="PS50943">
    <property type="entry name" value="HTH_CROC1"/>
    <property type="match status" value="1"/>
</dbReference>
<dbReference type="Pfam" id="PF01381">
    <property type="entry name" value="HTH_3"/>
    <property type="match status" value="1"/>
</dbReference>
<dbReference type="SUPFAM" id="SSF48452">
    <property type="entry name" value="TPR-like"/>
    <property type="match status" value="1"/>
</dbReference>
<comment type="caution">
    <text evidence="2">The sequence shown here is derived from an EMBL/GenBank/DDBJ whole genome shotgun (WGS) entry which is preliminary data.</text>
</comment>
<protein>
    <submittedName>
        <fullName evidence="2">Transcriptional regulator</fullName>
    </submittedName>
</protein>
<proteinExistence type="predicted"/>
<dbReference type="InterPro" id="IPR011990">
    <property type="entry name" value="TPR-like_helical_dom_sf"/>
</dbReference>
<dbReference type="PATRIC" id="fig|1598.90.peg.2004"/>